<proteinExistence type="predicted"/>
<dbReference type="Proteomes" id="UP001501523">
    <property type="component" value="Unassembled WGS sequence"/>
</dbReference>
<organism evidence="2 3">
    <name type="scientific">Dokdonella soli</name>
    <dbReference type="NCBI Taxonomy" id="529810"/>
    <lineage>
        <taxon>Bacteria</taxon>
        <taxon>Pseudomonadati</taxon>
        <taxon>Pseudomonadota</taxon>
        <taxon>Gammaproteobacteria</taxon>
        <taxon>Lysobacterales</taxon>
        <taxon>Rhodanobacteraceae</taxon>
        <taxon>Dokdonella</taxon>
    </lineage>
</organism>
<evidence type="ECO:0000313" key="2">
    <source>
        <dbReference type="EMBL" id="GAA0708526.1"/>
    </source>
</evidence>
<reference evidence="2 3" key="1">
    <citation type="journal article" date="2019" name="Int. J. Syst. Evol. Microbiol.">
        <title>The Global Catalogue of Microorganisms (GCM) 10K type strain sequencing project: providing services to taxonomists for standard genome sequencing and annotation.</title>
        <authorList>
            <consortium name="The Broad Institute Genomics Platform"/>
            <consortium name="The Broad Institute Genome Sequencing Center for Infectious Disease"/>
            <person name="Wu L."/>
            <person name="Ma J."/>
        </authorList>
    </citation>
    <scope>NUCLEOTIDE SEQUENCE [LARGE SCALE GENOMIC DNA]</scope>
    <source>
        <strain evidence="2 3">JCM 15421</strain>
    </source>
</reference>
<dbReference type="EMBL" id="BAAAEU010000004">
    <property type="protein sequence ID" value="GAA0708526.1"/>
    <property type="molecule type" value="Genomic_DNA"/>
</dbReference>
<feature type="chain" id="PRO_5045311122" description="Methylaspartate ammonia-lyase" evidence="1">
    <location>
        <begin position="33"/>
        <end position="429"/>
    </location>
</feature>
<evidence type="ECO:0000256" key="1">
    <source>
        <dbReference type="SAM" id="SignalP"/>
    </source>
</evidence>
<evidence type="ECO:0008006" key="4">
    <source>
        <dbReference type="Google" id="ProtNLM"/>
    </source>
</evidence>
<name>A0ABN1IDC7_9GAMM</name>
<keyword evidence="3" id="KW-1185">Reference proteome</keyword>
<keyword evidence="1" id="KW-0732">Signal</keyword>
<evidence type="ECO:0000313" key="3">
    <source>
        <dbReference type="Proteomes" id="UP001501523"/>
    </source>
</evidence>
<gene>
    <name evidence="2" type="ORF">GCM10009105_08180</name>
</gene>
<sequence>MGHRDRVLRGISRAPTQLLISLLIAMVASASATDVRAEGLKRNVAVVACETLAARVDAVPSGSPVFLRSFDAMKDSGPIDEPSLATAAFVYDNALATIALVACNRAPQAGRIGAALLAAVGPAVNADARLYNAYIAGAVKGAPKPNGWWSAEQSRWLQDGYQVGTATGNVAWTMLAFLTLSDRTGDVRWCDGARRLAGWTIKYAHGASDAGGFSGGMYGFEGQQSPLTWKSTEHNIDLAAAFAWLSRCDASPRWEHYAAEARAFVSTQWDPSSHHFLIGTTTDGHTPNSATSALDIQFWASLIPNAPPEWRGALAYAERVHGVKNGFSFNSDRDGVWIEGTAQGALAYQVLGRRGDASRLLENISADFAPTGLLYATRQGQLRTGLAVGPTSVTDDFRYYHWPHVGATAWAALAAKGWNPFIGAKDGQR</sequence>
<comment type="caution">
    <text evidence="2">The sequence shown here is derived from an EMBL/GenBank/DDBJ whole genome shotgun (WGS) entry which is preliminary data.</text>
</comment>
<protein>
    <recommendedName>
        <fullName evidence="4">Methylaspartate ammonia-lyase</fullName>
    </recommendedName>
</protein>
<accession>A0ABN1IDC7</accession>
<feature type="signal peptide" evidence="1">
    <location>
        <begin position="1"/>
        <end position="32"/>
    </location>
</feature>